<dbReference type="AlphaFoldDB" id="A0A482VJY4"/>
<dbReference type="PANTHER" id="PTHR11257:SF12">
    <property type="entry name" value="EJACULATORY BULB-SPECIFIC PROTEIN 3-RELATED"/>
    <property type="match status" value="1"/>
</dbReference>
<keyword evidence="3" id="KW-1185">Reference proteome</keyword>
<keyword evidence="1" id="KW-0732">Signal</keyword>
<dbReference type="InterPro" id="IPR005055">
    <property type="entry name" value="A10/PebIII"/>
</dbReference>
<dbReference type="EMBL" id="QDEB01091291">
    <property type="protein sequence ID" value="RZC33172.1"/>
    <property type="molecule type" value="Genomic_DNA"/>
</dbReference>
<protein>
    <submittedName>
        <fullName evidence="2">OS-D domain containing protein</fullName>
    </submittedName>
</protein>
<organism evidence="2 3">
    <name type="scientific">Asbolus verrucosus</name>
    <name type="common">Desert ironclad beetle</name>
    <dbReference type="NCBI Taxonomy" id="1661398"/>
    <lineage>
        <taxon>Eukaryota</taxon>
        <taxon>Metazoa</taxon>
        <taxon>Ecdysozoa</taxon>
        <taxon>Arthropoda</taxon>
        <taxon>Hexapoda</taxon>
        <taxon>Insecta</taxon>
        <taxon>Pterygota</taxon>
        <taxon>Neoptera</taxon>
        <taxon>Endopterygota</taxon>
        <taxon>Coleoptera</taxon>
        <taxon>Polyphaga</taxon>
        <taxon>Cucujiformia</taxon>
        <taxon>Tenebrionidae</taxon>
        <taxon>Pimeliinae</taxon>
        <taxon>Asbolus</taxon>
    </lineage>
</organism>
<feature type="signal peptide" evidence="1">
    <location>
        <begin position="1"/>
        <end position="18"/>
    </location>
</feature>
<name>A0A482VJY4_ASBVE</name>
<dbReference type="Gene3D" id="1.10.2080.10">
    <property type="entry name" value="Insect odorant-binding protein A10/Ejaculatory bulb-specific protein 3"/>
    <property type="match status" value="1"/>
</dbReference>
<evidence type="ECO:0000313" key="3">
    <source>
        <dbReference type="Proteomes" id="UP000292052"/>
    </source>
</evidence>
<comment type="caution">
    <text evidence="2">The sequence shown here is derived from an EMBL/GenBank/DDBJ whole genome shotgun (WGS) entry which is preliminary data.</text>
</comment>
<dbReference type="Pfam" id="PF03392">
    <property type="entry name" value="OS-D"/>
    <property type="match status" value="1"/>
</dbReference>
<dbReference type="InterPro" id="IPR036682">
    <property type="entry name" value="OS_D_A10/PebIII_sf"/>
</dbReference>
<dbReference type="PANTHER" id="PTHR11257">
    <property type="entry name" value="CHEMOSENSORY PROTEIN-RELATED"/>
    <property type="match status" value="1"/>
</dbReference>
<dbReference type="OrthoDB" id="6344725at2759"/>
<evidence type="ECO:0000256" key="1">
    <source>
        <dbReference type="SAM" id="SignalP"/>
    </source>
</evidence>
<reference evidence="2 3" key="1">
    <citation type="submission" date="2017-03" db="EMBL/GenBank/DDBJ databases">
        <title>Genome of the blue death feigning beetle - Asbolus verrucosus.</title>
        <authorList>
            <person name="Rider S.D."/>
        </authorList>
    </citation>
    <scope>NUCLEOTIDE SEQUENCE [LARGE SCALE GENOMIC DNA]</scope>
    <source>
        <strain evidence="2">Butters</strain>
        <tissue evidence="2">Head and leg muscle</tissue>
    </source>
</reference>
<evidence type="ECO:0000313" key="2">
    <source>
        <dbReference type="EMBL" id="RZC33172.1"/>
    </source>
</evidence>
<dbReference type="SUPFAM" id="SSF100910">
    <property type="entry name" value="Chemosensory protein Csp2"/>
    <property type="match status" value="1"/>
</dbReference>
<sequence length="95" mass="11139">MKVSLVILLVAFVFYAYGSPDNAKYTTKYDNVDLDEIIKSDRLLKNYVNCLLEKGNCTPDGAELKNWWADLEAKYDKNGTYRKKYEEELKEEKKE</sequence>
<dbReference type="Proteomes" id="UP000292052">
    <property type="component" value="Unassembled WGS sequence"/>
</dbReference>
<proteinExistence type="predicted"/>
<gene>
    <name evidence="2" type="ORF">BDFB_011944</name>
</gene>
<feature type="chain" id="PRO_5019827204" evidence="1">
    <location>
        <begin position="19"/>
        <end position="95"/>
    </location>
</feature>
<accession>A0A482VJY4</accession>